<evidence type="ECO:0000313" key="2">
    <source>
        <dbReference type="Proteomes" id="UP001162992"/>
    </source>
</evidence>
<protein>
    <submittedName>
        <fullName evidence="1">Uncharacterized protein</fullName>
    </submittedName>
</protein>
<dbReference type="EMBL" id="CM055102">
    <property type="protein sequence ID" value="KAJ7538815.1"/>
    <property type="molecule type" value="Genomic_DNA"/>
</dbReference>
<proteinExistence type="predicted"/>
<comment type="caution">
    <text evidence="1">The sequence shown here is derived from an EMBL/GenBank/DDBJ whole genome shotgun (WGS) entry which is preliminary data.</text>
</comment>
<name>A0ACC2C9W9_DIPCM</name>
<sequence>MATGAALPVAANVVAEAFVKQYYTVLHSCPENAHRFYTDASRLTRAEAGPDGVVDTVITQNEIHNKTMSQDYLNLKAEIRTIDCQESLTGGVLVMVTGSLSTKVDEKRNFVQSFFLAPQERGFFVLNDIFRYLDEEPELYKPPGVITEAVSNVVEALEDVSLGKNESDEVAISPVSPELQPADEELHVPEVQASEIEEDQLVEEDISHPEVPSAAEEVATAFTESVAPPFEVQEQTPRKSYASILRHMKENPGSQVTTVPNVVPKSASVNVDRATPFVQAAPLPSNVASANEDVHDEIVDVEHEGDGRSIYVKNLPMSITASELHEEFVRFGPIKSNGINVRSQKQQGFCYAFLEFEDANAAQNAIDASPIIIGGRPAHIQEKKPGSSRATGGRLPLGRPYRPDSGRGRPYFGGRGQGRAPGQDRERDPYFRGRGSGVMRGGYNGSQNVNVAAKTASSKSIK</sequence>
<dbReference type="Proteomes" id="UP001162992">
    <property type="component" value="Chromosome 11"/>
</dbReference>
<organism evidence="1 2">
    <name type="scientific">Diphasiastrum complanatum</name>
    <name type="common">Issler's clubmoss</name>
    <name type="synonym">Lycopodium complanatum</name>
    <dbReference type="NCBI Taxonomy" id="34168"/>
    <lineage>
        <taxon>Eukaryota</taxon>
        <taxon>Viridiplantae</taxon>
        <taxon>Streptophyta</taxon>
        <taxon>Embryophyta</taxon>
        <taxon>Tracheophyta</taxon>
        <taxon>Lycopodiopsida</taxon>
        <taxon>Lycopodiales</taxon>
        <taxon>Lycopodiaceae</taxon>
        <taxon>Lycopodioideae</taxon>
        <taxon>Diphasiastrum</taxon>
    </lineage>
</organism>
<keyword evidence="2" id="KW-1185">Reference proteome</keyword>
<gene>
    <name evidence="1" type="ORF">O6H91_11G064000</name>
</gene>
<accession>A0ACC2C9W9</accession>
<evidence type="ECO:0000313" key="1">
    <source>
        <dbReference type="EMBL" id="KAJ7538815.1"/>
    </source>
</evidence>
<reference evidence="2" key="1">
    <citation type="journal article" date="2024" name="Proc. Natl. Acad. Sci. U.S.A.">
        <title>Extraordinary preservation of gene collinearity over three hundred million years revealed in homosporous lycophytes.</title>
        <authorList>
            <person name="Li C."/>
            <person name="Wickell D."/>
            <person name="Kuo L.Y."/>
            <person name="Chen X."/>
            <person name="Nie B."/>
            <person name="Liao X."/>
            <person name="Peng D."/>
            <person name="Ji J."/>
            <person name="Jenkins J."/>
            <person name="Williams M."/>
            <person name="Shu S."/>
            <person name="Plott C."/>
            <person name="Barry K."/>
            <person name="Rajasekar S."/>
            <person name="Grimwood J."/>
            <person name="Han X."/>
            <person name="Sun S."/>
            <person name="Hou Z."/>
            <person name="He W."/>
            <person name="Dai G."/>
            <person name="Sun C."/>
            <person name="Schmutz J."/>
            <person name="Leebens-Mack J.H."/>
            <person name="Li F.W."/>
            <person name="Wang L."/>
        </authorList>
    </citation>
    <scope>NUCLEOTIDE SEQUENCE [LARGE SCALE GENOMIC DNA]</scope>
    <source>
        <strain evidence="2">cv. PW_Plant_1</strain>
    </source>
</reference>